<dbReference type="Pfam" id="PF17961">
    <property type="entry name" value="Big_8"/>
    <property type="match status" value="1"/>
</dbReference>
<evidence type="ECO:0000256" key="1">
    <source>
        <dbReference type="ARBA" id="ARBA00004168"/>
    </source>
</evidence>
<evidence type="ECO:0000256" key="4">
    <source>
        <dbReference type="ARBA" id="ARBA00022729"/>
    </source>
</evidence>
<dbReference type="Pfam" id="PF05737">
    <property type="entry name" value="Collagen_bind"/>
    <property type="match status" value="1"/>
</dbReference>
<evidence type="ECO:0000259" key="7">
    <source>
        <dbReference type="Pfam" id="PF17961"/>
    </source>
</evidence>
<dbReference type="Proteomes" id="UP001519504">
    <property type="component" value="Unassembled WGS sequence"/>
</dbReference>
<accession>A0ABS5R0Q4</accession>
<dbReference type="RefSeq" id="WP_213809310.1">
    <property type="nucleotide sequence ID" value="NZ_JAAMFK010000006.1"/>
</dbReference>
<evidence type="ECO:0000256" key="2">
    <source>
        <dbReference type="ARBA" id="ARBA00022512"/>
    </source>
</evidence>
<sequence>MTHIHSDNRILAGLILSCLTLFIFGFSHSLQASASEDNQYITGVSLTDLTNPNADGKFGPLDSMQVKYDFDISKGDIDKNGRDFSVKVPEQFNLQTSFSFDIEDDQGNVIDKAVTDPNNHKINVSWTDLAVSKNSNNEIKGSFNILLHWNLAKITTSVKTPINWDLPNGASVSPNSTNVIVKPATNDDPDEMFSKWGWIDPNDPNVIQWAIRVNRKATHISDAVLNDEIGDNQKLLDISKVIKVHYNSDNGWTSTP</sequence>
<dbReference type="EMBL" id="JAAMFK010000006">
    <property type="protein sequence ID" value="MBS9339025.1"/>
    <property type="molecule type" value="Genomic_DNA"/>
</dbReference>
<feature type="domain" description="Collagen binding" evidence="6">
    <location>
        <begin position="190"/>
        <end position="248"/>
    </location>
</feature>
<protein>
    <submittedName>
        <fullName evidence="8">Uncharacterized protein</fullName>
    </submittedName>
</protein>
<name>A0ABS5R0Q4_9LACO</name>
<keyword evidence="4" id="KW-0732">Signal</keyword>
<comment type="subcellular location">
    <subcellularLocation>
        <location evidence="1">Secreted</location>
        <location evidence="1">Cell wall</location>
        <topology evidence="1">Peptidoglycan-anchor</topology>
    </subcellularLocation>
</comment>
<comment type="caution">
    <text evidence="8">The sequence shown here is derived from an EMBL/GenBank/DDBJ whole genome shotgun (WGS) entry which is preliminary data.</text>
</comment>
<evidence type="ECO:0000256" key="3">
    <source>
        <dbReference type="ARBA" id="ARBA00022525"/>
    </source>
</evidence>
<feature type="domain" description="SDR-like Ig" evidence="7">
    <location>
        <begin position="61"/>
        <end position="158"/>
    </location>
</feature>
<dbReference type="InterPro" id="IPR008456">
    <property type="entry name" value="Collagen-bd_dom"/>
</dbReference>
<dbReference type="InterPro" id="IPR011252">
    <property type="entry name" value="Fibrogen-bd_dom1"/>
</dbReference>
<dbReference type="Gene3D" id="2.60.40.740">
    <property type="match status" value="1"/>
</dbReference>
<evidence type="ECO:0000259" key="6">
    <source>
        <dbReference type="Pfam" id="PF05737"/>
    </source>
</evidence>
<evidence type="ECO:0000313" key="8">
    <source>
        <dbReference type="EMBL" id="MBS9339025.1"/>
    </source>
</evidence>
<organism evidence="8 9">
    <name type="scientific">Fructobacillus broussonetiae</name>
    <dbReference type="NCBI Taxonomy" id="2713173"/>
    <lineage>
        <taxon>Bacteria</taxon>
        <taxon>Bacillati</taxon>
        <taxon>Bacillota</taxon>
        <taxon>Bacilli</taxon>
        <taxon>Lactobacillales</taxon>
        <taxon>Lactobacillaceae</taxon>
        <taxon>Fructobacillus</taxon>
    </lineage>
</organism>
<keyword evidence="9" id="KW-1185">Reference proteome</keyword>
<evidence type="ECO:0000256" key="5">
    <source>
        <dbReference type="ARBA" id="ARBA00023088"/>
    </source>
</evidence>
<keyword evidence="2" id="KW-0134">Cell wall</keyword>
<keyword evidence="3" id="KW-0964">Secreted</keyword>
<dbReference type="Gene3D" id="2.60.40.1280">
    <property type="match status" value="1"/>
</dbReference>
<reference evidence="8 9" key="1">
    <citation type="submission" date="2020-02" db="EMBL/GenBank/DDBJ databases">
        <title>Fructobacillus sp. isolated from paper mulberry of Taiwan.</title>
        <authorList>
            <person name="Lin S.-T."/>
        </authorList>
    </citation>
    <scope>NUCLEOTIDE SEQUENCE [LARGE SCALE GENOMIC DNA]</scope>
    <source>
        <strain evidence="8 9">M2-14</strain>
    </source>
</reference>
<proteinExistence type="predicted"/>
<keyword evidence="5" id="KW-0572">Peptidoglycan-anchor</keyword>
<dbReference type="InterPro" id="IPR041171">
    <property type="entry name" value="SDR_Ig"/>
</dbReference>
<dbReference type="SUPFAM" id="SSF49401">
    <property type="entry name" value="Bacterial adhesins"/>
    <property type="match status" value="2"/>
</dbReference>
<dbReference type="InterPro" id="IPR008966">
    <property type="entry name" value="Adhesion_dom_sf"/>
</dbReference>
<gene>
    <name evidence="8" type="ORF">G6R29_05245</name>
</gene>
<evidence type="ECO:0000313" key="9">
    <source>
        <dbReference type="Proteomes" id="UP001519504"/>
    </source>
</evidence>